<keyword evidence="4" id="KW-1185">Reference proteome</keyword>
<evidence type="ECO:0000313" key="4">
    <source>
        <dbReference type="Proteomes" id="UP000095287"/>
    </source>
</evidence>
<dbReference type="PROSITE" id="PS50015">
    <property type="entry name" value="SAP_B"/>
    <property type="match status" value="1"/>
</dbReference>
<sequence length="115" mass="12755">MRTLFVLAALVALSVAVARLPSKLDSITDRMECVLCQDIVRDSEKWIGDEEQDKEKAIIKKCENFFGGAGNPLAKGVCDGLAEQWLDKIIKHLEDPTSEKKDSKKACQDIGMCKN</sequence>
<feature type="chain" id="PRO_5009312705" evidence="2">
    <location>
        <begin position="19"/>
        <end position="115"/>
    </location>
</feature>
<feature type="domain" description="Saposin B-type" evidence="3">
    <location>
        <begin position="29"/>
        <end position="115"/>
    </location>
</feature>
<dbReference type="Gene3D" id="1.10.225.10">
    <property type="entry name" value="Saposin-like"/>
    <property type="match status" value="1"/>
</dbReference>
<name>A0A1I7YXC0_9BILA</name>
<keyword evidence="2" id="KW-0732">Signal</keyword>
<evidence type="ECO:0000259" key="3">
    <source>
        <dbReference type="PROSITE" id="PS50015"/>
    </source>
</evidence>
<proteinExistence type="predicted"/>
<accession>A0A1I7YXC0</accession>
<feature type="signal peptide" evidence="2">
    <location>
        <begin position="1"/>
        <end position="18"/>
    </location>
</feature>
<dbReference type="WBParaSite" id="L893_g208.t1">
    <property type="protein sequence ID" value="L893_g208.t1"/>
    <property type="gene ID" value="L893_g208"/>
</dbReference>
<evidence type="ECO:0000256" key="1">
    <source>
        <dbReference type="ARBA" id="ARBA00023157"/>
    </source>
</evidence>
<dbReference type="SUPFAM" id="SSF47862">
    <property type="entry name" value="Saposin"/>
    <property type="match status" value="1"/>
</dbReference>
<dbReference type="InterPro" id="IPR011001">
    <property type="entry name" value="Saposin-like"/>
</dbReference>
<dbReference type="SMART" id="SM00741">
    <property type="entry name" value="SapB"/>
    <property type="match status" value="1"/>
</dbReference>
<dbReference type="Proteomes" id="UP000095287">
    <property type="component" value="Unplaced"/>
</dbReference>
<keyword evidence="1" id="KW-1015">Disulfide bond</keyword>
<reference evidence="5" key="1">
    <citation type="submission" date="2016-11" db="UniProtKB">
        <authorList>
            <consortium name="WormBaseParasite"/>
        </authorList>
    </citation>
    <scope>IDENTIFICATION</scope>
</reference>
<dbReference type="InterPro" id="IPR008139">
    <property type="entry name" value="SaposinB_dom"/>
</dbReference>
<dbReference type="AlphaFoldDB" id="A0A1I7YXC0"/>
<evidence type="ECO:0000313" key="5">
    <source>
        <dbReference type="WBParaSite" id="L893_g208.t1"/>
    </source>
</evidence>
<evidence type="ECO:0000256" key="2">
    <source>
        <dbReference type="SAM" id="SignalP"/>
    </source>
</evidence>
<protein>
    <submittedName>
        <fullName evidence="5">Saposin B-type domain-containing protein</fullName>
    </submittedName>
</protein>
<organism evidence="4 5">
    <name type="scientific">Steinernema glaseri</name>
    <dbReference type="NCBI Taxonomy" id="37863"/>
    <lineage>
        <taxon>Eukaryota</taxon>
        <taxon>Metazoa</taxon>
        <taxon>Ecdysozoa</taxon>
        <taxon>Nematoda</taxon>
        <taxon>Chromadorea</taxon>
        <taxon>Rhabditida</taxon>
        <taxon>Tylenchina</taxon>
        <taxon>Panagrolaimomorpha</taxon>
        <taxon>Strongyloidoidea</taxon>
        <taxon>Steinernematidae</taxon>
        <taxon>Steinernema</taxon>
    </lineage>
</organism>